<evidence type="ECO:0000256" key="1">
    <source>
        <dbReference type="ARBA" id="ARBA00022737"/>
    </source>
</evidence>
<evidence type="ECO:0000313" key="5">
    <source>
        <dbReference type="EMBL" id="CAG6700666.1"/>
    </source>
</evidence>
<dbReference type="SUPFAM" id="SSF55753">
    <property type="entry name" value="Actin depolymerizing proteins"/>
    <property type="match status" value="3"/>
</dbReference>
<evidence type="ECO:0000256" key="3">
    <source>
        <dbReference type="SAM" id="SignalP"/>
    </source>
</evidence>
<feature type="domain" description="Gelsolin-like" evidence="4">
    <location>
        <begin position="302"/>
        <end position="375"/>
    </location>
</feature>
<evidence type="ECO:0000259" key="4">
    <source>
        <dbReference type="Pfam" id="PF00626"/>
    </source>
</evidence>
<dbReference type="FunFam" id="3.40.20.10:FF:000002">
    <property type="entry name" value="Gelsolin"/>
    <property type="match status" value="1"/>
</dbReference>
<protein>
    <submittedName>
        <fullName evidence="5">Gelsolin</fullName>
    </submittedName>
</protein>
<dbReference type="GO" id="GO:0051015">
    <property type="term" value="F:actin filament binding"/>
    <property type="evidence" value="ECO:0007669"/>
    <property type="project" value="InterPro"/>
</dbReference>
<dbReference type="GO" id="GO:0005737">
    <property type="term" value="C:cytoplasm"/>
    <property type="evidence" value="ECO:0007669"/>
    <property type="project" value="TreeGrafter"/>
</dbReference>
<keyword evidence="1" id="KW-0677">Repeat</keyword>
<feature type="compositionally biased region" description="Basic and acidic residues" evidence="2">
    <location>
        <begin position="404"/>
        <end position="414"/>
    </location>
</feature>
<evidence type="ECO:0000256" key="2">
    <source>
        <dbReference type="SAM" id="MobiDB-lite"/>
    </source>
</evidence>
<dbReference type="GO" id="GO:0015629">
    <property type="term" value="C:actin cytoskeleton"/>
    <property type="evidence" value="ECO:0007669"/>
    <property type="project" value="TreeGrafter"/>
</dbReference>
<dbReference type="CDD" id="cd11289">
    <property type="entry name" value="gelsolin_S2_like"/>
    <property type="match status" value="1"/>
</dbReference>
<feature type="domain" description="Gelsolin-like" evidence="4">
    <location>
        <begin position="53"/>
        <end position="138"/>
    </location>
</feature>
<dbReference type="GO" id="GO:0051014">
    <property type="term" value="P:actin filament severing"/>
    <property type="evidence" value="ECO:0007669"/>
    <property type="project" value="TreeGrafter"/>
</dbReference>
<dbReference type="CDD" id="cd11290">
    <property type="entry name" value="gelsolin_S1_like"/>
    <property type="match status" value="1"/>
</dbReference>
<feature type="signal peptide" evidence="3">
    <location>
        <begin position="1"/>
        <end position="18"/>
    </location>
</feature>
<dbReference type="CDD" id="cd11292">
    <property type="entry name" value="gelsolin_S3_like"/>
    <property type="match status" value="1"/>
</dbReference>
<dbReference type="GO" id="GO:0008154">
    <property type="term" value="P:actin polymerization or depolymerization"/>
    <property type="evidence" value="ECO:0007669"/>
    <property type="project" value="TreeGrafter"/>
</dbReference>
<dbReference type="InterPro" id="IPR007122">
    <property type="entry name" value="Villin/Gelsolin"/>
</dbReference>
<accession>A0A8D8U9H9</accession>
<dbReference type="Gene3D" id="3.40.20.10">
    <property type="entry name" value="Severin"/>
    <property type="match status" value="3"/>
</dbReference>
<dbReference type="PANTHER" id="PTHR11977">
    <property type="entry name" value="VILLIN"/>
    <property type="match status" value="1"/>
</dbReference>
<reference evidence="5" key="1">
    <citation type="submission" date="2021-05" db="EMBL/GenBank/DDBJ databases">
        <authorList>
            <person name="Alioto T."/>
            <person name="Alioto T."/>
            <person name="Gomez Garrido J."/>
        </authorList>
    </citation>
    <scope>NUCLEOTIDE SEQUENCE</scope>
</reference>
<dbReference type="InterPro" id="IPR029006">
    <property type="entry name" value="ADF-H/Gelsolin-like_dom_sf"/>
</dbReference>
<dbReference type="InterPro" id="IPR007123">
    <property type="entry name" value="Gelsolin-like_dom"/>
</dbReference>
<dbReference type="Pfam" id="PF00626">
    <property type="entry name" value="Gelsolin"/>
    <property type="match status" value="3"/>
</dbReference>
<dbReference type="EMBL" id="HBUF01339502">
    <property type="protein sequence ID" value="CAG6700666.1"/>
    <property type="molecule type" value="Transcribed_RNA"/>
</dbReference>
<dbReference type="EMBL" id="HBUF01339501">
    <property type="protein sequence ID" value="CAG6700660.1"/>
    <property type="molecule type" value="Transcribed_RNA"/>
</dbReference>
<feature type="domain" description="Gelsolin-like" evidence="4">
    <location>
        <begin position="177"/>
        <end position="247"/>
    </location>
</feature>
<organism evidence="5">
    <name type="scientific">Cacopsylla melanoneura</name>
    <dbReference type="NCBI Taxonomy" id="428564"/>
    <lineage>
        <taxon>Eukaryota</taxon>
        <taxon>Metazoa</taxon>
        <taxon>Ecdysozoa</taxon>
        <taxon>Arthropoda</taxon>
        <taxon>Hexapoda</taxon>
        <taxon>Insecta</taxon>
        <taxon>Pterygota</taxon>
        <taxon>Neoptera</taxon>
        <taxon>Paraneoptera</taxon>
        <taxon>Hemiptera</taxon>
        <taxon>Sternorrhyncha</taxon>
        <taxon>Psylloidea</taxon>
        <taxon>Psyllidae</taxon>
        <taxon>Psyllinae</taxon>
        <taxon>Cacopsylla</taxon>
    </lineage>
</organism>
<dbReference type="PANTHER" id="PTHR11977:SF123">
    <property type="entry name" value="GELSOLIN"/>
    <property type="match status" value="1"/>
</dbReference>
<sequence length="414" mass="45057">MITSIVGVTVALFGASLAASIAPTPITKNSVVHPAFVNSGRVPGLKIWRIEKFEPVPVPEKSYGKFYSGDSYIILNTKEEKGNKKKPFSWDIHYWLGKDTSQDESGAAAILSVDLDDSLGGAPVQHREVEEHESQIFLSYFKPGVRYMPGGVASGFNHVDINAPGEKKLYQIKGKKNIRVRQVALTVGSMNKGDCFALDTGTEVLVYVGSKAARTERLKAISVANQIRDQDHNGRATVGIIDENSTPVEINRFFTELGSAGSNNQVADVPYGGDDAEFETKQDKAVKLFKVSDASGTIKSEQIEQIPLAQKSLTAGDAYILDTVTSGIYVWIGKESSTAEKVESLKRGQSFLTNNNYPAWTKLSRVVQGAEPTAFKQYFSEWRDQDFLGGLGGGKGGSTSRPAVKTEEKKFRSG</sequence>
<dbReference type="SMART" id="SM00262">
    <property type="entry name" value="GEL"/>
    <property type="match status" value="3"/>
</dbReference>
<keyword evidence="3" id="KW-0732">Signal</keyword>
<feature type="region of interest" description="Disordered" evidence="2">
    <location>
        <begin position="390"/>
        <end position="414"/>
    </location>
</feature>
<dbReference type="GO" id="GO:0051016">
    <property type="term" value="P:barbed-end actin filament capping"/>
    <property type="evidence" value="ECO:0007669"/>
    <property type="project" value="TreeGrafter"/>
</dbReference>
<feature type="chain" id="PRO_5036262170" evidence="3">
    <location>
        <begin position="19"/>
        <end position="414"/>
    </location>
</feature>
<dbReference type="AlphaFoldDB" id="A0A8D8U9H9"/>
<dbReference type="GO" id="GO:0005546">
    <property type="term" value="F:phosphatidylinositol-4,5-bisphosphate binding"/>
    <property type="evidence" value="ECO:0007669"/>
    <property type="project" value="TreeGrafter"/>
</dbReference>
<proteinExistence type="predicted"/>
<dbReference type="PRINTS" id="PR00597">
    <property type="entry name" value="GELSOLIN"/>
</dbReference>
<name>A0A8D8U9H9_9HEMI</name>